<protein>
    <submittedName>
        <fullName evidence="1">(rape) hypothetical protein</fullName>
    </submittedName>
    <submittedName>
        <fullName evidence="2">BnaC02g48730D protein</fullName>
    </submittedName>
</protein>
<accession>A0A078JJS7</accession>
<evidence type="ECO:0000313" key="3">
    <source>
        <dbReference type="Proteomes" id="UP000028999"/>
    </source>
</evidence>
<reference evidence="1" key="3">
    <citation type="submission" date="2021-01" db="EMBL/GenBank/DDBJ databases">
        <authorList>
            <consortium name="Genoscope - CEA"/>
            <person name="William W."/>
        </authorList>
    </citation>
    <scope>NUCLEOTIDE SEQUENCE</scope>
</reference>
<evidence type="ECO:0000313" key="2">
    <source>
        <dbReference type="EMBL" id="CDY66071.1"/>
    </source>
</evidence>
<reference evidence="2 3" key="1">
    <citation type="journal article" date="2014" name="Science">
        <title>Plant genetics. Early allopolyploid evolution in the post-Neolithic Brassica napus oilseed genome.</title>
        <authorList>
            <person name="Chalhoub B."/>
            <person name="Denoeud F."/>
            <person name="Liu S."/>
            <person name="Parkin I.A."/>
            <person name="Tang H."/>
            <person name="Wang X."/>
            <person name="Chiquet J."/>
            <person name="Belcram H."/>
            <person name="Tong C."/>
            <person name="Samans B."/>
            <person name="Correa M."/>
            <person name="Da Silva C."/>
            <person name="Just J."/>
            <person name="Falentin C."/>
            <person name="Koh C.S."/>
            <person name="Le Clainche I."/>
            <person name="Bernard M."/>
            <person name="Bento P."/>
            <person name="Noel B."/>
            <person name="Labadie K."/>
            <person name="Alberti A."/>
            <person name="Charles M."/>
            <person name="Arnaud D."/>
            <person name="Guo H."/>
            <person name="Daviaud C."/>
            <person name="Alamery S."/>
            <person name="Jabbari K."/>
            <person name="Zhao M."/>
            <person name="Edger P.P."/>
            <person name="Chelaifa H."/>
            <person name="Tack D."/>
            <person name="Lassalle G."/>
            <person name="Mestiri I."/>
            <person name="Schnel N."/>
            <person name="Le Paslier M.C."/>
            <person name="Fan G."/>
            <person name="Renault V."/>
            <person name="Bayer P.E."/>
            <person name="Golicz A.A."/>
            <person name="Manoli S."/>
            <person name="Lee T.H."/>
            <person name="Thi V.H."/>
            <person name="Chalabi S."/>
            <person name="Hu Q."/>
            <person name="Fan C."/>
            <person name="Tollenaere R."/>
            <person name="Lu Y."/>
            <person name="Battail C."/>
            <person name="Shen J."/>
            <person name="Sidebottom C.H."/>
            <person name="Wang X."/>
            <person name="Canaguier A."/>
            <person name="Chauveau A."/>
            <person name="Berard A."/>
            <person name="Deniot G."/>
            <person name="Guan M."/>
            <person name="Liu Z."/>
            <person name="Sun F."/>
            <person name="Lim Y.P."/>
            <person name="Lyons E."/>
            <person name="Town C.D."/>
            <person name="Bancroft I."/>
            <person name="Wang X."/>
            <person name="Meng J."/>
            <person name="Ma J."/>
            <person name="Pires J.C."/>
            <person name="King G.J."/>
            <person name="Brunel D."/>
            <person name="Delourme R."/>
            <person name="Renard M."/>
            <person name="Aury J.M."/>
            <person name="Adams K.L."/>
            <person name="Batley J."/>
            <person name="Snowdon R.J."/>
            <person name="Tost J."/>
            <person name="Edwards D."/>
            <person name="Zhou Y."/>
            <person name="Hua W."/>
            <person name="Sharpe A.G."/>
            <person name="Paterson A.H."/>
            <person name="Guan C."/>
            <person name="Wincker P."/>
        </authorList>
    </citation>
    <scope>NUCLEOTIDE SEQUENCE [LARGE SCALE GENOMIC DNA]</scope>
    <source>
        <strain evidence="3">cv. Darmor-bzh</strain>
    </source>
</reference>
<reference evidence="2" key="2">
    <citation type="submission" date="2014-06" db="EMBL/GenBank/DDBJ databases">
        <authorList>
            <person name="Genoscope - CEA"/>
        </authorList>
    </citation>
    <scope>NUCLEOTIDE SEQUENCE</scope>
</reference>
<dbReference type="Gramene" id="CDY66071">
    <property type="protein sequence ID" value="CDY66071"/>
    <property type="gene ID" value="GSBRNA2T00051267001"/>
</dbReference>
<dbReference type="PaxDb" id="3708-A0A078JJS7"/>
<organism evidence="2 3">
    <name type="scientific">Brassica napus</name>
    <name type="common">Rape</name>
    <dbReference type="NCBI Taxonomy" id="3708"/>
    <lineage>
        <taxon>Eukaryota</taxon>
        <taxon>Viridiplantae</taxon>
        <taxon>Streptophyta</taxon>
        <taxon>Embryophyta</taxon>
        <taxon>Tracheophyta</taxon>
        <taxon>Spermatophyta</taxon>
        <taxon>Magnoliopsida</taxon>
        <taxon>eudicotyledons</taxon>
        <taxon>Gunneridae</taxon>
        <taxon>Pentapetalae</taxon>
        <taxon>rosids</taxon>
        <taxon>malvids</taxon>
        <taxon>Brassicales</taxon>
        <taxon>Brassicaceae</taxon>
        <taxon>Brassiceae</taxon>
        <taxon>Brassica</taxon>
    </lineage>
</organism>
<name>A0A078JJS7_BRANA</name>
<dbReference type="Proteomes" id="UP000028999">
    <property type="component" value="Unassembled WGS sequence"/>
</dbReference>
<dbReference type="EMBL" id="HG994366">
    <property type="protein sequence ID" value="CAF1921142.1"/>
    <property type="molecule type" value="Genomic_DNA"/>
</dbReference>
<sequence>MLVGCSKYIALGMPENVLQLIDRSLEKQEEVSLEDNEAESLTGTLAWSEKELTSQSGTLSNYSYGVQSSLSSVSKKKIQVLRDRLCHVLGNTKVSQTPEEEDS</sequence>
<proteinExistence type="predicted"/>
<evidence type="ECO:0000313" key="1">
    <source>
        <dbReference type="EMBL" id="CAF1921142.1"/>
    </source>
</evidence>
<dbReference type="STRING" id="3708.A0A078JJS7"/>
<dbReference type="EMBL" id="LK035064">
    <property type="protein sequence ID" value="CDY66071.1"/>
    <property type="molecule type" value="Genomic_DNA"/>
</dbReference>
<gene>
    <name evidence="2" type="primary">BnaC02g48730D</name>
    <name evidence="1" type="ORF">DARMORV10_C02P60330.1</name>
    <name evidence="2" type="ORF">GSBRNA2T00051267001</name>
</gene>
<dbReference type="Proteomes" id="UP001295469">
    <property type="component" value="Chromosome C02"/>
</dbReference>
<dbReference type="AlphaFoldDB" id="A0A078JJS7"/>
<keyword evidence="3" id="KW-1185">Reference proteome</keyword>